<reference evidence="1 2" key="1">
    <citation type="submission" date="2023-03" db="EMBL/GenBank/DDBJ databases">
        <title>WGS of Methanotrichaceae archaeon Mx.</title>
        <authorList>
            <person name="Sorokin D.Y."/>
            <person name="Merkel A.Y."/>
        </authorList>
    </citation>
    <scope>NUCLEOTIDE SEQUENCE [LARGE SCALE GENOMIC DNA]</scope>
    <source>
        <strain evidence="1 2">Mx</strain>
    </source>
</reference>
<dbReference type="RefSeq" id="WP_316965538.1">
    <property type="nucleotide sequence ID" value="NZ_JARFPK010000003.1"/>
</dbReference>
<evidence type="ECO:0000313" key="2">
    <source>
        <dbReference type="Proteomes" id="UP001220010"/>
    </source>
</evidence>
<protein>
    <submittedName>
        <fullName evidence="1">Uncharacterized protein</fullName>
    </submittedName>
</protein>
<proteinExistence type="predicted"/>
<name>A0ABT5X512_9EURY</name>
<evidence type="ECO:0000313" key="1">
    <source>
        <dbReference type="EMBL" id="MDF0589778.1"/>
    </source>
</evidence>
<dbReference type="Proteomes" id="UP001220010">
    <property type="component" value="Unassembled WGS sequence"/>
</dbReference>
<dbReference type="EMBL" id="JARFPK010000003">
    <property type="protein sequence ID" value="MDF0589778.1"/>
    <property type="molecule type" value="Genomic_DNA"/>
</dbReference>
<sequence>MHEPERDPLTWKKIVSDLEREFSSLHGDWMRSVELRDRIGEIVTGPDFSDLDLDPDLQGRLDLLHVELVALTRENVCTNERCPHYNKSCKMR</sequence>
<gene>
    <name evidence="1" type="ORF">P0O15_01105</name>
</gene>
<accession>A0ABT5X512</accession>
<organism evidence="1 2">
    <name type="scientific">Candidatus Methanocrinis natronophilus</name>
    <dbReference type="NCBI Taxonomy" id="3033396"/>
    <lineage>
        <taxon>Archaea</taxon>
        <taxon>Methanobacteriati</taxon>
        <taxon>Methanobacteriota</taxon>
        <taxon>Stenosarchaea group</taxon>
        <taxon>Methanomicrobia</taxon>
        <taxon>Methanotrichales</taxon>
        <taxon>Methanotrichaceae</taxon>
        <taxon>Methanocrinis</taxon>
    </lineage>
</organism>
<comment type="caution">
    <text evidence="1">The sequence shown here is derived from an EMBL/GenBank/DDBJ whole genome shotgun (WGS) entry which is preliminary data.</text>
</comment>
<keyword evidence="2" id="KW-1185">Reference proteome</keyword>